<feature type="domain" description="J" evidence="4">
    <location>
        <begin position="10"/>
        <end position="75"/>
    </location>
</feature>
<dbReference type="InterPro" id="IPR036869">
    <property type="entry name" value="J_dom_sf"/>
</dbReference>
<dbReference type="GO" id="GO:0042026">
    <property type="term" value="P:protein refolding"/>
    <property type="evidence" value="ECO:0007669"/>
    <property type="project" value="TreeGrafter"/>
</dbReference>
<proteinExistence type="predicted"/>
<dbReference type="EMBL" id="CP014145">
    <property type="protein sequence ID" value="AMB59773.1"/>
    <property type="molecule type" value="Genomic_DNA"/>
</dbReference>
<evidence type="ECO:0000256" key="2">
    <source>
        <dbReference type="ARBA" id="ARBA00023016"/>
    </source>
</evidence>
<dbReference type="AlphaFoldDB" id="A0A0Y0Q125"/>
<dbReference type="Pfam" id="PF01556">
    <property type="entry name" value="DnaJ_C"/>
    <property type="match status" value="1"/>
</dbReference>
<dbReference type="PRINTS" id="PR00625">
    <property type="entry name" value="JDOMAIN"/>
</dbReference>
<dbReference type="SUPFAM" id="SSF49493">
    <property type="entry name" value="HSP40/DnaJ peptide-binding domain"/>
    <property type="match status" value="2"/>
</dbReference>
<evidence type="ECO:0000313" key="5">
    <source>
        <dbReference type="EMBL" id="AMB59773.1"/>
    </source>
</evidence>
<dbReference type="SUPFAM" id="SSF46565">
    <property type="entry name" value="Chaperone J-domain"/>
    <property type="match status" value="1"/>
</dbReference>
<dbReference type="RefSeq" id="WP_067230290.1">
    <property type="nucleotide sequence ID" value="NZ_CP014145.1"/>
</dbReference>
<dbReference type="OrthoDB" id="9779889at2"/>
<dbReference type="CDD" id="cd10747">
    <property type="entry name" value="DnaJ_C"/>
    <property type="match status" value="1"/>
</dbReference>
<accession>A0A0Y0Q125</accession>
<keyword evidence="2" id="KW-0346">Stress response</keyword>
<dbReference type="FunFam" id="2.60.260.20:FF:000013">
    <property type="entry name" value="DnaJ subfamily B member 11"/>
    <property type="match status" value="1"/>
</dbReference>
<dbReference type="InterPro" id="IPR002939">
    <property type="entry name" value="DnaJ_C"/>
</dbReference>
<reference evidence="6" key="2">
    <citation type="submission" date="2016-01" db="EMBL/GenBank/DDBJ databases">
        <title>First complete genome sequence of a species in the genus Microterricola, an extremophilic cold active enzyme producing strain ERGS5:02 isolated from Sikkim Himalaya.</title>
        <authorList>
            <person name="Kumar R."/>
            <person name="Singh D."/>
            <person name="Swarnkar M.K."/>
        </authorList>
    </citation>
    <scope>NUCLEOTIDE SEQUENCE [LARGE SCALE GENOMIC DNA]</scope>
    <source>
        <strain evidence="6">ERGS5:02</strain>
    </source>
</reference>
<dbReference type="PANTHER" id="PTHR43096">
    <property type="entry name" value="DNAJ HOMOLOG 1, MITOCHONDRIAL-RELATED"/>
    <property type="match status" value="1"/>
</dbReference>
<dbReference type="InterPro" id="IPR001623">
    <property type="entry name" value="DnaJ_domain"/>
</dbReference>
<dbReference type="PROSITE" id="PS50076">
    <property type="entry name" value="DNAJ_2"/>
    <property type="match status" value="1"/>
</dbReference>
<dbReference type="Gene3D" id="2.60.260.20">
    <property type="entry name" value="Urease metallochaperone UreE, N-terminal domain"/>
    <property type="match status" value="2"/>
</dbReference>
<name>A0A0Y0Q125_9MICO</name>
<dbReference type="Gene3D" id="1.10.287.110">
    <property type="entry name" value="DnaJ domain"/>
    <property type="match status" value="1"/>
</dbReference>
<keyword evidence="1" id="KW-0235">DNA replication</keyword>
<sequence>MASQDWFDKDFYKVLGVSKDVSEAELKKTYRKLARKYHPDSNQGDPSAEAKFKEISEAHSVLSDPEQRKEYDAVRAMGGGARFTSPGSAGGNGGFEDVFGGMFGGAGGGRGQQQYTFQQGGGYDDILGGLFGGQGGGRFGQTSGGYRGFGGPTRGSDVSASATIDFITATQGDTITLQTSDGRPIKVKIPAGVADGQKIKLRGKGQPSPDGGESGDIILTVTVRKHPVFERDGLNLRVNVPVTFVEAALGATIEVPTLGGDPVKLRVAPGTPSGRVLRVKGRGVKTAKGVGDLLAVVQVAVPSHLNAAAEEALEKLREALPDENPRADLLARARG</sequence>
<protein>
    <submittedName>
        <fullName evidence="5">Molecular chaperone DnaJ</fullName>
    </submittedName>
</protein>
<gene>
    <name evidence="5" type="ORF">AWU67_13905</name>
</gene>
<dbReference type="KEGG" id="mvd:AWU67_13905"/>
<dbReference type="SMART" id="SM00271">
    <property type="entry name" value="DnaJ"/>
    <property type="match status" value="1"/>
</dbReference>
<evidence type="ECO:0000256" key="3">
    <source>
        <dbReference type="ARBA" id="ARBA00023186"/>
    </source>
</evidence>
<dbReference type="InterPro" id="IPR018253">
    <property type="entry name" value="DnaJ_domain_CS"/>
</dbReference>
<keyword evidence="3" id="KW-0143">Chaperone</keyword>
<keyword evidence="6" id="KW-1185">Reference proteome</keyword>
<dbReference type="GO" id="GO:0005737">
    <property type="term" value="C:cytoplasm"/>
    <property type="evidence" value="ECO:0007669"/>
    <property type="project" value="TreeGrafter"/>
</dbReference>
<dbReference type="GO" id="GO:0006260">
    <property type="term" value="P:DNA replication"/>
    <property type="evidence" value="ECO:0007669"/>
    <property type="project" value="UniProtKB-KW"/>
</dbReference>
<evidence type="ECO:0000256" key="1">
    <source>
        <dbReference type="ARBA" id="ARBA00022705"/>
    </source>
</evidence>
<dbReference type="Pfam" id="PF00226">
    <property type="entry name" value="DnaJ"/>
    <property type="match status" value="1"/>
</dbReference>
<reference evidence="5 6" key="1">
    <citation type="journal article" date="2016" name="J. Biotechnol.">
        <title>First complete genome sequence of a species in the genus Microterricola, an extremophilic cold active enzyme producing bacterial strain ERGS5:02 isolated from Sikkim Himalaya.</title>
        <authorList>
            <person name="Himanshu"/>
            <person name="Swarnkar M.K."/>
            <person name="Singh D."/>
            <person name="Kumar R."/>
        </authorList>
    </citation>
    <scope>NUCLEOTIDE SEQUENCE [LARGE SCALE GENOMIC DNA]</scope>
    <source>
        <strain evidence="5 6">ERGS5:02</strain>
    </source>
</reference>
<dbReference type="Proteomes" id="UP000058305">
    <property type="component" value="Chromosome"/>
</dbReference>
<dbReference type="PANTHER" id="PTHR43096:SF54">
    <property type="entry name" value="CHAPERONE PROTEIN DNAJ 1"/>
    <property type="match status" value="1"/>
</dbReference>
<dbReference type="InterPro" id="IPR008971">
    <property type="entry name" value="HSP40/DnaJ_pept-bd"/>
</dbReference>
<organism evidence="5 6">
    <name type="scientific">Microterricola viridarii</name>
    <dbReference type="NCBI Taxonomy" id="412690"/>
    <lineage>
        <taxon>Bacteria</taxon>
        <taxon>Bacillati</taxon>
        <taxon>Actinomycetota</taxon>
        <taxon>Actinomycetes</taxon>
        <taxon>Micrococcales</taxon>
        <taxon>Microbacteriaceae</taxon>
        <taxon>Microterricola</taxon>
    </lineage>
</organism>
<evidence type="ECO:0000259" key="4">
    <source>
        <dbReference type="PROSITE" id="PS50076"/>
    </source>
</evidence>
<dbReference type="PROSITE" id="PS00636">
    <property type="entry name" value="DNAJ_1"/>
    <property type="match status" value="1"/>
</dbReference>
<dbReference type="GO" id="GO:0051082">
    <property type="term" value="F:unfolded protein binding"/>
    <property type="evidence" value="ECO:0007669"/>
    <property type="project" value="InterPro"/>
</dbReference>
<evidence type="ECO:0000313" key="6">
    <source>
        <dbReference type="Proteomes" id="UP000058305"/>
    </source>
</evidence>
<dbReference type="CDD" id="cd06257">
    <property type="entry name" value="DnaJ"/>
    <property type="match status" value="1"/>
</dbReference>